<evidence type="ECO:0000313" key="5">
    <source>
        <dbReference type="Proteomes" id="UP000035268"/>
    </source>
</evidence>
<dbReference type="OrthoDB" id="9802114at2"/>
<feature type="domain" description="CBS" evidence="3">
    <location>
        <begin position="76"/>
        <end position="132"/>
    </location>
</feature>
<keyword evidence="1 2" id="KW-0129">CBS domain</keyword>
<evidence type="ECO:0000313" key="4">
    <source>
        <dbReference type="EMBL" id="AKJ63317.1"/>
    </source>
</evidence>
<dbReference type="PROSITE" id="PS51371">
    <property type="entry name" value="CBS"/>
    <property type="match status" value="2"/>
</dbReference>
<dbReference type="GO" id="GO:0003938">
    <property type="term" value="F:IMP dehydrogenase activity"/>
    <property type="evidence" value="ECO:0007669"/>
    <property type="project" value="UniProtKB-EC"/>
</dbReference>
<evidence type="ECO:0000256" key="2">
    <source>
        <dbReference type="PROSITE-ProRule" id="PRU00703"/>
    </source>
</evidence>
<dbReference type="Gene3D" id="3.10.580.10">
    <property type="entry name" value="CBS-domain"/>
    <property type="match status" value="1"/>
</dbReference>
<keyword evidence="5" id="KW-1185">Reference proteome</keyword>
<dbReference type="RefSeq" id="WP_052880762.1">
    <property type="nucleotide sequence ID" value="NZ_CP010904.1"/>
</dbReference>
<dbReference type="EC" id="1.1.1.205" evidence="4"/>
<sequence length="146" mass="16211">MGTVNRLLDSKGRDVLSVSADTPVYDALKEMEDRAMGSSLILEDGKLVGIITERDCTRKVVLEDKDIHQMKVRDIMSTDLATILPDESLEECMRLITANRIRHLPVVDENGEVGGVVSIGDVVKYLVTEKEFVIKNLENYITGTGM</sequence>
<dbReference type="PANTHER" id="PTHR43080">
    <property type="entry name" value="CBS DOMAIN-CONTAINING PROTEIN CBSX3, MITOCHONDRIAL"/>
    <property type="match status" value="1"/>
</dbReference>
<protein>
    <submittedName>
        <fullName evidence="4">Inosine-5'-monophosphate dehydrogenase</fullName>
        <ecNumber evidence="4">1.1.1.205</ecNumber>
    </submittedName>
</protein>
<dbReference type="InterPro" id="IPR046342">
    <property type="entry name" value="CBS_dom_sf"/>
</dbReference>
<dbReference type="Pfam" id="PF00571">
    <property type="entry name" value="CBS"/>
    <property type="match status" value="2"/>
</dbReference>
<dbReference type="CDD" id="cd04623">
    <property type="entry name" value="CBS_pair_bac_euk"/>
    <property type="match status" value="1"/>
</dbReference>
<dbReference type="KEGG" id="vbl:L21SP4_00027"/>
<feature type="domain" description="CBS" evidence="3">
    <location>
        <begin position="9"/>
        <end position="67"/>
    </location>
</feature>
<accession>A0A0G3ED87</accession>
<evidence type="ECO:0000259" key="3">
    <source>
        <dbReference type="PROSITE" id="PS51371"/>
    </source>
</evidence>
<dbReference type="EMBL" id="CP010904">
    <property type="protein sequence ID" value="AKJ63317.1"/>
    <property type="molecule type" value="Genomic_DNA"/>
</dbReference>
<organism evidence="4 5">
    <name type="scientific">Kiritimatiella glycovorans</name>
    <dbReference type="NCBI Taxonomy" id="1307763"/>
    <lineage>
        <taxon>Bacteria</taxon>
        <taxon>Pseudomonadati</taxon>
        <taxon>Kiritimatiellota</taxon>
        <taxon>Kiritimatiellia</taxon>
        <taxon>Kiritimatiellales</taxon>
        <taxon>Kiritimatiellaceae</taxon>
        <taxon>Kiritimatiella</taxon>
    </lineage>
</organism>
<dbReference type="Proteomes" id="UP000035268">
    <property type="component" value="Chromosome"/>
</dbReference>
<dbReference type="AlphaFoldDB" id="A0A0G3ED87"/>
<dbReference type="InterPro" id="IPR000644">
    <property type="entry name" value="CBS_dom"/>
</dbReference>
<evidence type="ECO:0000256" key="1">
    <source>
        <dbReference type="ARBA" id="ARBA00023122"/>
    </source>
</evidence>
<reference evidence="4 5" key="2">
    <citation type="journal article" date="2016" name="ISME J.">
        <title>Characterization of the first cultured representative of Verrucomicrobia subdivision 5 indicates the proposal of a novel phylum.</title>
        <authorList>
            <person name="Spring S."/>
            <person name="Bunk B."/>
            <person name="Sproer C."/>
            <person name="Schumann P."/>
            <person name="Rohde M."/>
            <person name="Tindall B.J."/>
            <person name="Klenk H.P."/>
        </authorList>
    </citation>
    <scope>NUCLEOTIDE SEQUENCE [LARGE SCALE GENOMIC DNA]</scope>
    <source>
        <strain evidence="4 5">L21-Fru-AB</strain>
    </source>
</reference>
<keyword evidence="4" id="KW-0560">Oxidoreductase</keyword>
<proteinExistence type="predicted"/>
<gene>
    <name evidence="4" type="primary">guaB_1</name>
    <name evidence="4" type="ORF">L21SP4_00027</name>
</gene>
<dbReference type="SUPFAM" id="SSF54631">
    <property type="entry name" value="CBS-domain pair"/>
    <property type="match status" value="1"/>
</dbReference>
<reference evidence="5" key="1">
    <citation type="submission" date="2015-02" db="EMBL/GenBank/DDBJ databases">
        <title>Description and complete genome sequence of the first cultured representative of the subdivision 5 of the Verrucomicrobia phylum.</title>
        <authorList>
            <person name="Spring S."/>
            <person name="Bunk B."/>
            <person name="Sproer C."/>
            <person name="Klenk H.-P."/>
        </authorList>
    </citation>
    <scope>NUCLEOTIDE SEQUENCE [LARGE SCALE GENOMIC DNA]</scope>
    <source>
        <strain evidence="5">L21-Fru-AB</strain>
    </source>
</reference>
<dbReference type="InterPro" id="IPR051257">
    <property type="entry name" value="Diverse_CBS-Domain"/>
</dbReference>
<name>A0A0G3ED87_9BACT</name>
<dbReference type="InterPro" id="IPR044725">
    <property type="entry name" value="CBSX3_CBS_dom"/>
</dbReference>
<dbReference type="SMART" id="SM00116">
    <property type="entry name" value="CBS"/>
    <property type="match status" value="2"/>
</dbReference>
<dbReference type="PANTHER" id="PTHR43080:SF2">
    <property type="entry name" value="CBS DOMAIN-CONTAINING PROTEIN"/>
    <property type="match status" value="1"/>
</dbReference>